<dbReference type="AlphaFoldDB" id="A0A532UPR1"/>
<accession>A0A532UPR1</accession>
<evidence type="ECO:0000313" key="2">
    <source>
        <dbReference type="Proteomes" id="UP000319619"/>
    </source>
</evidence>
<sequence length="1183" mass="134026">MRQRIKLIFSIILLLISVQTALANSFIAYSLNTAEKRYISTGHSEIEVMEIGGITHPIGMVYDNENNDVIIVGSVVEGEQKITLDDFVVALRAILVHKTCPEVSIDKTPESMKTKMQKVRFEGGIAHTKFGKDLLDADILLKNIGLGKVHADIWGIKSYFDMYANNWRETGQENSVESRFWFVPSKESNVTTHQGVAVVKELKIQAKTEVMSVNTVGNRLSDPIGDQFAAALTANYSDISVQYQQLKRLSALFKLVGIAEGVQNLLSQDPSFKPSLDYWLQKYETKIIETPNTFPLLQTEAQLERHNISKKQILNGGIRLRVLKSDLLDGSVTALKEIVLQSRPDGNSLIWEVPLEGWHVPGITAESSYNRMYDKDSILEEAEKIGCSIGRYIVSVNKPSTVLDISKNYTSPTTSYGRSNFNYSSTLNPISYIPDIGGVMLQSTAQIAGAGKAQVDLSDGFSFVVEGENARLDPKTFRKFVTALWATYYTNQDPGISIDPIAPGSDKHLVRYIGRVVNTDLGRVMRDADYIMKKWSVGTERADVPGFKNPDDYAAEVGKLYYGAWSRFWFIPENMRFKRGGNLLLFDEGRMTVKTEYMFQDDKTMGGDPSNQKFADFLTDHYLELAEKYPVYDDLFEYAKIVSLTKYLKEQGVPLMWFLLAHKDLVLTEDSPGTVKALAKGSDYFKGIQIEGGVDLTSEGQYVYDEAAMKAVAEAWARSPKEEATSVSYDRKIVDTAPEKMWFNLGEKSYSVVPQNSLTSGKDHRGIRYQTDLALRGEGYLLTEQSLDNLYHEMLYDETMKLLKSNMDALGLEPPYNEEQLEILSEGCRVKAEEKLETVVQDLRSIVNKEYKNAPAFKDALKVHLGTERADELSPHLLKKAHYQTNLEIVRYFNPKQKGEGEFGEGWHLLIPYRVERVGDATRELHGSLVPERMAVVNLLSGDREVLTFDKDKYTVMGWVPQVLESSQVVGLFLMTDASYRLADKLGNEFWFDQSGLMTDMILSENHHYKFSYDLIEECGSKSDLNSYVLEPFGSERVDFLNVNLSKRIKLVNQKTGEKEFFVFNTDKYDYAGYVPTNELKSAYKMIALMSDASYVLTDKKETKRIYFDAAGRFEKMGIWGLKSVSHGIYTAEFDYDFRTDKPTIHALRVMKEGLWDPIYVKEYQYSEDGKLCRTAVTYDARI</sequence>
<dbReference type="EMBL" id="NJBN01000014">
    <property type="protein sequence ID" value="TKJ36903.1"/>
    <property type="molecule type" value="Genomic_DNA"/>
</dbReference>
<name>A0A532UPR1_UNCL8</name>
<proteinExistence type="predicted"/>
<protein>
    <submittedName>
        <fullName evidence="1">Uncharacterized protein</fullName>
    </submittedName>
</protein>
<comment type="caution">
    <text evidence="1">The sequence shown here is derived from an EMBL/GenBank/DDBJ whole genome shotgun (WGS) entry which is preliminary data.</text>
</comment>
<reference evidence="1 2" key="1">
    <citation type="submission" date="2017-06" db="EMBL/GenBank/DDBJ databases">
        <title>Novel microbial phyla capable of carbon fixation and sulfur reduction in deep-sea sediments.</title>
        <authorList>
            <person name="Huang J."/>
            <person name="Baker B."/>
            <person name="Wang Y."/>
        </authorList>
    </citation>
    <scope>NUCLEOTIDE SEQUENCE [LARGE SCALE GENOMIC DNA]</scope>
    <source>
        <strain evidence="1">B3_LCP</strain>
    </source>
</reference>
<evidence type="ECO:0000313" key="1">
    <source>
        <dbReference type="EMBL" id="TKJ36903.1"/>
    </source>
</evidence>
<dbReference type="Proteomes" id="UP000319619">
    <property type="component" value="Unassembled WGS sequence"/>
</dbReference>
<gene>
    <name evidence="1" type="ORF">CEE37_14405</name>
</gene>
<organism evidence="1 2">
    <name type="scientific">candidate division LCP-89 bacterium B3_LCP</name>
    <dbReference type="NCBI Taxonomy" id="2012998"/>
    <lineage>
        <taxon>Bacteria</taxon>
        <taxon>Pseudomonadati</taxon>
        <taxon>Bacteria division LCP-89</taxon>
    </lineage>
</organism>